<keyword evidence="2" id="KW-0732">Signal</keyword>
<dbReference type="InterPro" id="IPR037171">
    <property type="entry name" value="NagB/RpiA_transferase-like"/>
</dbReference>
<reference evidence="4" key="1">
    <citation type="submission" date="2021-01" db="EMBL/GenBank/DDBJ databases">
        <authorList>
            <person name="Corre E."/>
            <person name="Pelletier E."/>
            <person name="Niang G."/>
            <person name="Scheremetjew M."/>
            <person name="Finn R."/>
            <person name="Kale V."/>
            <person name="Holt S."/>
            <person name="Cochrane G."/>
            <person name="Meng A."/>
            <person name="Brown T."/>
            <person name="Cohen L."/>
        </authorList>
    </citation>
    <scope>NUCLEOTIDE SEQUENCE</scope>
    <source>
        <strain evidence="4">CCMP644</strain>
    </source>
</reference>
<dbReference type="InterPro" id="IPR039104">
    <property type="entry name" value="6PGL"/>
</dbReference>
<dbReference type="EMBL" id="HBFX01036294">
    <property type="protein sequence ID" value="CAD8970874.1"/>
    <property type="molecule type" value="Transcribed_RNA"/>
</dbReference>
<protein>
    <recommendedName>
        <fullName evidence="3">Glucosamine/galactosamine-6-phosphate isomerase domain-containing protein</fullName>
    </recommendedName>
</protein>
<sequence>MIRPIILLAALLSCTSAAVSGASPSLKPSLRPATTLRLSGGAAPSVPQPSATKSKQTIHDGREVYVLADSDAISAAVAESVAAIGKECIASQGTFTMCVPGGSIVKALSKLPPDSMDFSKVHVFFANERIGEYKCYKGAMDSFVDKCGIPHANVHKVGEGEPAEVAAAYEAEMLKCVAKNDKGIPVMDLVLLGTGEDGHVGSIHPNSDEVMQSGKGKVILPIDKGGKKSIAASMDVFCASSRIILSAAGAGRAPMVKAALSGDFEEWTVPAGLVKSEAGATAWLCDQESVATLNH</sequence>
<dbReference type="SUPFAM" id="SSF100950">
    <property type="entry name" value="NagB/RpiA/CoA transferase-like"/>
    <property type="match status" value="1"/>
</dbReference>
<gene>
    <name evidence="4" type="ORF">HAND00432_LOCUS21873</name>
</gene>
<proteinExistence type="predicted"/>
<dbReference type="Gene3D" id="3.40.50.1360">
    <property type="match status" value="1"/>
</dbReference>
<dbReference type="AlphaFoldDB" id="A0A7S1ED86"/>
<dbReference type="PANTHER" id="PTHR11054:SF0">
    <property type="entry name" value="6-PHOSPHOGLUCONOLACTONASE"/>
    <property type="match status" value="1"/>
</dbReference>
<dbReference type="PANTHER" id="PTHR11054">
    <property type="entry name" value="6-PHOSPHOGLUCONOLACTONASE"/>
    <property type="match status" value="1"/>
</dbReference>
<feature type="signal peptide" evidence="2">
    <location>
        <begin position="1"/>
        <end position="17"/>
    </location>
</feature>
<evidence type="ECO:0000256" key="1">
    <source>
        <dbReference type="SAM" id="MobiDB-lite"/>
    </source>
</evidence>
<accession>A0A7S1ED86</accession>
<feature type="chain" id="PRO_5031208828" description="Glucosamine/galactosamine-6-phosphate isomerase domain-containing protein" evidence="2">
    <location>
        <begin position="18"/>
        <end position="295"/>
    </location>
</feature>
<name>A0A7S1ED86_HEMAN</name>
<dbReference type="GO" id="GO:0005975">
    <property type="term" value="P:carbohydrate metabolic process"/>
    <property type="evidence" value="ECO:0007669"/>
    <property type="project" value="InterPro"/>
</dbReference>
<evidence type="ECO:0000313" key="4">
    <source>
        <dbReference type="EMBL" id="CAD8970874.1"/>
    </source>
</evidence>
<evidence type="ECO:0000256" key="2">
    <source>
        <dbReference type="SAM" id="SignalP"/>
    </source>
</evidence>
<dbReference type="InterPro" id="IPR006148">
    <property type="entry name" value="Glc/Gal-6P_isomerase"/>
</dbReference>
<dbReference type="Pfam" id="PF01182">
    <property type="entry name" value="Glucosamine_iso"/>
    <property type="match status" value="1"/>
</dbReference>
<organism evidence="4">
    <name type="scientific">Hemiselmis andersenii</name>
    <name type="common">Cryptophyte alga</name>
    <dbReference type="NCBI Taxonomy" id="464988"/>
    <lineage>
        <taxon>Eukaryota</taxon>
        <taxon>Cryptophyceae</taxon>
        <taxon>Cryptomonadales</taxon>
        <taxon>Hemiselmidaceae</taxon>
        <taxon>Hemiselmis</taxon>
    </lineage>
</organism>
<evidence type="ECO:0000259" key="3">
    <source>
        <dbReference type="Pfam" id="PF01182"/>
    </source>
</evidence>
<feature type="domain" description="Glucosamine/galactosamine-6-phosphate isomerase" evidence="3">
    <location>
        <begin position="69"/>
        <end position="283"/>
    </location>
</feature>
<feature type="region of interest" description="Disordered" evidence="1">
    <location>
        <begin position="37"/>
        <end position="56"/>
    </location>
</feature>